<sequence length="89" mass="10102">MEHPFHYFGYIAAILTTLSFLPQAIKKIKEKNTEGISLIMYTMFTAGLFLWVIYGFYIQDIAILVGNIITLLFAVIILSVKLKNVKTEG</sequence>
<feature type="transmembrane region" description="Helical" evidence="5">
    <location>
        <begin position="61"/>
        <end position="80"/>
    </location>
</feature>
<dbReference type="Pfam" id="PF04193">
    <property type="entry name" value="PQ-loop"/>
    <property type="match status" value="1"/>
</dbReference>
<dbReference type="AlphaFoldDB" id="A0A345PJU2"/>
<dbReference type="GO" id="GO:0051119">
    <property type="term" value="F:sugar transmembrane transporter activity"/>
    <property type="evidence" value="ECO:0007669"/>
    <property type="project" value="InterPro"/>
</dbReference>
<evidence type="ECO:0000313" key="7">
    <source>
        <dbReference type="Proteomes" id="UP000253908"/>
    </source>
</evidence>
<dbReference type="GO" id="GO:0016020">
    <property type="term" value="C:membrane"/>
    <property type="evidence" value="ECO:0007669"/>
    <property type="project" value="UniProtKB-SubCell"/>
</dbReference>
<dbReference type="OrthoDB" id="9814012at2"/>
<reference evidence="7" key="1">
    <citation type="submission" date="2017-11" db="EMBL/GenBank/DDBJ databases">
        <authorList>
            <person name="Zhu W."/>
        </authorList>
    </citation>
    <scope>NUCLEOTIDE SEQUENCE [LARGE SCALE GENOMIC DNA]</scope>
    <source>
        <strain evidence="7">160</strain>
    </source>
</reference>
<feature type="transmembrane region" description="Helical" evidence="5">
    <location>
        <begin position="6"/>
        <end position="24"/>
    </location>
</feature>
<evidence type="ECO:0000256" key="5">
    <source>
        <dbReference type="SAM" id="Phobius"/>
    </source>
</evidence>
<protein>
    <recommendedName>
        <fullName evidence="8">Glutathione synthetase</fullName>
    </recommendedName>
</protein>
<organism evidence="6 7">
    <name type="scientific">Oceanobacillus zhaokaii</name>
    <dbReference type="NCBI Taxonomy" id="2052660"/>
    <lineage>
        <taxon>Bacteria</taxon>
        <taxon>Bacillati</taxon>
        <taxon>Bacillota</taxon>
        <taxon>Bacilli</taxon>
        <taxon>Bacillales</taxon>
        <taxon>Bacillaceae</taxon>
        <taxon>Oceanobacillus</taxon>
    </lineage>
</organism>
<evidence type="ECO:0008006" key="8">
    <source>
        <dbReference type="Google" id="ProtNLM"/>
    </source>
</evidence>
<evidence type="ECO:0000256" key="4">
    <source>
        <dbReference type="ARBA" id="ARBA00023136"/>
    </source>
</evidence>
<dbReference type="Proteomes" id="UP000253908">
    <property type="component" value="Chromosome"/>
</dbReference>
<accession>A0A345PJU2</accession>
<dbReference type="Gene3D" id="1.20.1280.290">
    <property type="match status" value="1"/>
</dbReference>
<keyword evidence="7" id="KW-1185">Reference proteome</keyword>
<dbReference type="InterPro" id="IPR006603">
    <property type="entry name" value="PQ-loop_rpt"/>
</dbReference>
<evidence type="ECO:0000256" key="1">
    <source>
        <dbReference type="ARBA" id="ARBA00004141"/>
    </source>
</evidence>
<dbReference type="NCBIfam" id="NF037968">
    <property type="entry name" value="SemiSWEET_2"/>
    <property type="match status" value="1"/>
</dbReference>
<keyword evidence="2 5" id="KW-0812">Transmembrane</keyword>
<keyword evidence="3 5" id="KW-1133">Transmembrane helix</keyword>
<comment type="subcellular location">
    <subcellularLocation>
        <location evidence="1">Membrane</location>
        <topology evidence="1">Multi-pass membrane protein</topology>
    </subcellularLocation>
</comment>
<gene>
    <name evidence="6" type="ORF">CUC15_15620</name>
</gene>
<dbReference type="InterPro" id="IPR047662">
    <property type="entry name" value="SemiSWEET"/>
</dbReference>
<evidence type="ECO:0000256" key="2">
    <source>
        <dbReference type="ARBA" id="ARBA00022692"/>
    </source>
</evidence>
<keyword evidence="4 5" id="KW-0472">Membrane</keyword>
<evidence type="ECO:0000313" key="6">
    <source>
        <dbReference type="EMBL" id="AXI10272.1"/>
    </source>
</evidence>
<dbReference type="RefSeq" id="WP_114917559.1">
    <property type="nucleotide sequence ID" value="NZ_CP024848.1"/>
</dbReference>
<dbReference type="EMBL" id="CP024848">
    <property type="protein sequence ID" value="AXI10272.1"/>
    <property type="molecule type" value="Genomic_DNA"/>
</dbReference>
<evidence type="ECO:0000256" key="3">
    <source>
        <dbReference type="ARBA" id="ARBA00022989"/>
    </source>
</evidence>
<dbReference type="KEGG" id="ocn:CUC15_15620"/>
<proteinExistence type="predicted"/>
<feature type="transmembrane region" description="Helical" evidence="5">
    <location>
        <begin position="36"/>
        <end position="55"/>
    </location>
</feature>
<name>A0A345PJU2_9BACI</name>